<evidence type="ECO:0000313" key="4">
    <source>
        <dbReference type="EMBL" id="OEV15869.1"/>
    </source>
</evidence>
<sequence>MRGRRRTGDPGRSWRRDRGAVTAEAAVVIPVLVAFSMALLWALVAAADQIRCVDAARAGARAAARSEPEAAVLAAARDTAPRRARVEVGRAGDLWRVRVEAPTPGPGVLSLTLGAEAVALAEDTVGGVGHDVVDVDGP</sequence>
<comment type="caution">
    <text evidence="4">The sequence shown here is derived from an EMBL/GenBank/DDBJ whole genome shotgun (WGS) entry which is preliminary data.</text>
</comment>
<keyword evidence="5" id="KW-1185">Reference proteome</keyword>
<accession>A0A1E7LI29</accession>
<dbReference type="PATRIC" id="fig|518642.7.peg.7467"/>
<reference evidence="4 5" key="1">
    <citation type="journal article" date="2016" name="Front. Microbiol.">
        <title>Comparative Genomics Analysis of Streptomyces Species Reveals Their Adaptation to the Marine Environment and Their Diversity at the Genomic Level.</title>
        <authorList>
            <person name="Tian X."/>
            <person name="Zhang Z."/>
            <person name="Yang T."/>
            <person name="Chen M."/>
            <person name="Li J."/>
            <person name="Chen F."/>
            <person name="Yang J."/>
            <person name="Li W."/>
            <person name="Zhang B."/>
            <person name="Zhang Z."/>
            <person name="Wu J."/>
            <person name="Zhang C."/>
            <person name="Long L."/>
            <person name="Xiao J."/>
        </authorList>
    </citation>
    <scope>NUCLEOTIDE SEQUENCE [LARGE SCALE GENOMIC DNA]</scope>
    <source>
        <strain evidence="4 5">SCSIO M10372</strain>
    </source>
</reference>
<dbReference type="AlphaFoldDB" id="A0A1E7LI29"/>
<feature type="domain" description="TadE-like" evidence="2">
    <location>
        <begin position="19"/>
        <end position="61"/>
    </location>
</feature>
<gene>
    <name evidence="3" type="ORF">AN221_36395</name>
    <name evidence="4" type="ORF">AN221_36405</name>
</gene>
<organism evidence="4 5">
    <name type="scientific">Streptomyces nanshensis</name>
    <dbReference type="NCBI Taxonomy" id="518642"/>
    <lineage>
        <taxon>Bacteria</taxon>
        <taxon>Bacillati</taxon>
        <taxon>Actinomycetota</taxon>
        <taxon>Actinomycetes</taxon>
        <taxon>Kitasatosporales</taxon>
        <taxon>Streptomycetaceae</taxon>
        <taxon>Streptomyces</taxon>
    </lineage>
</organism>
<evidence type="ECO:0000259" key="2">
    <source>
        <dbReference type="Pfam" id="PF07811"/>
    </source>
</evidence>
<keyword evidence="1" id="KW-0472">Membrane</keyword>
<dbReference type="Proteomes" id="UP000175971">
    <property type="component" value="Unassembled WGS sequence"/>
</dbReference>
<keyword evidence="1" id="KW-1133">Transmembrane helix</keyword>
<evidence type="ECO:0000313" key="5">
    <source>
        <dbReference type="Proteomes" id="UP000175971"/>
    </source>
</evidence>
<dbReference type="InterPro" id="IPR012495">
    <property type="entry name" value="TadE-like_dom"/>
</dbReference>
<dbReference type="Pfam" id="PF07811">
    <property type="entry name" value="TadE"/>
    <property type="match status" value="1"/>
</dbReference>
<name>A0A1E7LI29_9ACTN</name>
<dbReference type="EMBL" id="LJGZ01000106">
    <property type="protein sequence ID" value="OEV15869.1"/>
    <property type="molecule type" value="Genomic_DNA"/>
</dbReference>
<dbReference type="EMBL" id="LJGZ01000106">
    <property type="protein sequence ID" value="OEV15867.1"/>
    <property type="molecule type" value="Genomic_DNA"/>
</dbReference>
<keyword evidence="1" id="KW-0812">Transmembrane</keyword>
<protein>
    <submittedName>
        <fullName evidence="4">Pilus assembly protein TadE</fullName>
    </submittedName>
</protein>
<dbReference type="InterPro" id="IPR049790">
    <property type="entry name" value="Rv3655c/TadE"/>
</dbReference>
<evidence type="ECO:0000313" key="3">
    <source>
        <dbReference type="EMBL" id="OEV15867.1"/>
    </source>
</evidence>
<feature type="transmembrane region" description="Helical" evidence="1">
    <location>
        <begin position="21"/>
        <end position="44"/>
    </location>
</feature>
<proteinExistence type="predicted"/>
<evidence type="ECO:0000256" key="1">
    <source>
        <dbReference type="SAM" id="Phobius"/>
    </source>
</evidence>
<dbReference type="NCBIfam" id="NF041390">
    <property type="entry name" value="TadE_Rv3655c"/>
    <property type="match status" value="1"/>
</dbReference>